<evidence type="ECO:0000313" key="1">
    <source>
        <dbReference type="EMBL" id="KAH3676491.1"/>
    </source>
</evidence>
<dbReference type="AlphaFoldDB" id="A0A9P8TFI6"/>
<reference evidence="1" key="2">
    <citation type="submission" date="2021-01" db="EMBL/GenBank/DDBJ databases">
        <authorList>
            <person name="Schikora-Tamarit M.A."/>
        </authorList>
    </citation>
    <scope>NUCLEOTIDE SEQUENCE</scope>
    <source>
        <strain evidence="1">CBS2887</strain>
    </source>
</reference>
<dbReference type="Proteomes" id="UP000774326">
    <property type="component" value="Unassembled WGS sequence"/>
</dbReference>
<sequence>MIYPQSYKQSVEAFNANHQQAVYLASAETADYVDMYVRQNFLAYKVTKNDEGAFTLEKLNSLHKDRTLTAHKLSRAMPQAVAKPEVSNYRYFLYDEFEYKDIDFGDDDSDLDSLYREIKQYKTKEKIHKTKLAKVKNVLISFLPTFKRSIFTKVIDYESNSSEIVHLEDFGTEWCQTFKDMRAAEWEHFKYLTKDQYFS</sequence>
<keyword evidence="2" id="KW-1185">Reference proteome</keyword>
<comment type="caution">
    <text evidence="1">The sequence shown here is derived from an EMBL/GenBank/DDBJ whole genome shotgun (WGS) entry which is preliminary data.</text>
</comment>
<proteinExistence type="predicted"/>
<accession>A0A9P8TFI6</accession>
<organism evidence="1 2">
    <name type="scientific">Wickerhamomyces pijperi</name>
    <name type="common">Yeast</name>
    <name type="synonym">Pichia pijperi</name>
    <dbReference type="NCBI Taxonomy" id="599730"/>
    <lineage>
        <taxon>Eukaryota</taxon>
        <taxon>Fungi</taxon>
        <taxon>Dikarya</taxon>
        <taxon>Ascomycota</taxon>
        <taxon>Saccharomycotina</taxon>
        <taxon>Saccharomycetes</taxon>
        <taxon>Phaffomycetales</taxon>
        <taxon>Wickerhamomycetaceae</taxon>
        <taxon>Wickerhamomyces</taxon>
    </lineage>
</organism>
<name>A0A9P8TFI6_WICPI</name>
<reference evidence="1" key="1">
    <citation type="journal article" date="2021" name="Open Biol.">
        <title>Shared evolutionary footprints suggest mitochondrial oxidative damage underlies multiple complex I losses in fungi.</title>
        <authorList>
            <person name="Schikora-Tamarit M.A."/>
            <person name="Marcet-Houben M."/>
            <person name="Nosek J."/>
            <person name="Gabaldon T."/>
        </authorList>
    </citation>
    <scope>NUCLEOTIDE SEQUENCE</scope>
    <source>
        <strain evidence="1">CBS2887</strain>
    </source>
</reference>
<protein>
    <submittedName>
        <fullName evidence="1">Uncharacterized protein</fullName>
    </submittedName>
</protein>
<dbReference type="EMBL" id="JAEUBG010005248">
    <property type="protein sequence ID" value="KAH3676491.1"/>
    <property type="molecule type" value="Genomic_DNA"/>
</dbReference>
<evidence type="ECO:0000313" key="2">
    <source>
        <dbReference type="Proteomes" id="UP000774326"/>
    </source>
</evidence>
<gene>
    <name evidence="1" type="ORF">WICPIJ_009071</name>
</gene>